<name>A0A1Y6KYZ0_9GAMM</name>
<gene>
    <name evidence="1" type="ORF">PAQU9191_01528</name>
</gene>
<organism evidence="1 2">
    <name type="scientific">Photobacterium aquimaris</name>
    <dbReference type="NCBI Taxonomy" id="512643"/>
    <lineage>
        <taxon>Bacteria</taxon>
        <taxon>Pseudomonadati</taxon>
        <taxon>Pseudomonadota</taxon>
        <taxon>Gammaproteobacteria</taxon>
        <taxon>Vibrionales</taxon>
        <taxon>Vibrionaceae</taxon>
        <taxon>Photobacterium</taxon>
    </lineage>
</organism>
<accession>A0A1Y6KYZ0</accession>
<protein>
    <submittedName>
        <fullName evidence="1">Uncharacterized protein</fullName>
    </submittedName>
</protein>
<dbReference type="Proteomes" id="UP000196485">
    <property type="component" value="Unassembled WGS sequence"/>
</dbReference>
<keyword evidence="2" id="KW-1185">Reference proteome</keyword>
<evidence type="ECO:0000313" key="2">
    <source>
        <dbReference type="Proteomes" id="UP000196485"/>
    </source>
</evidence>
<evidence type="ECO:0000313" key="1">
    <source>
        <dbReference type="EMBL" id="SMY16297.1"/>
    </source>
</evidence>
<sequence>MSTYMPYSITNDIVLTKATKLGKTFLKVISTDQKTVTLQDIKNKVDFIFDINHLETLIENGSLLVAQPDELESILKSTQEGILPIEQQIDKERIRRLNYVKGALESSVKYGSQPKLAAYVSIRSLELVDTKPPSAVSVYRWINTYLKSGQDELSLNPKLNNRGNRSAKVCPAQDQLIDAFLIACNKNMKMMALYREYLERLKCKNDIRESNHQEKIIAISSEGFRKRLDNILKTKE</sequence>
<reference evidence="2" key="1">
    <citation type="submission" date="2017-06" db="EMBL/GenBank/DDBJ databases">
        <authorList>
            <person name="Rodrigo-Torres L."/>
            <person name="Arahal R. D."/>
            <person name="Lucena T."/>
        </authorList>
    </citation>
    <scope>NUCLEOTIDE SEQUENCE [LARGE SCALE GENOMIC DNA]</scope>
    <source>
        <strain evidence="2">type strain: CECT 9192</strain>
    </source>
</reference>
<dbReference type="AlphaFoldDB" id="A0A1Y6KYZ0"/>
<dbReference type="EMBL" id="FYAH01000002">
    <property type="protein sequence ID" value="SMY16297.1"/>
    <property type="molecule type" value="Genomic_DNA"/>
</dbReference>
<proteinExistence type="predicted"/>